<evidence type="ECO:0000313" key="1">
    <source>
        <dbReference type="EMBL" id="KAL3274444.1"/>
    </source>
</evidence>
<sequence length="102" mass="11223">MAAIPDSNLFFVGDISQIRKSGDKDTSSGSLNMAITFPVNPRCGGAKPRRLYMVCFIANEASINCPRNGETNEPFSRHIRATVTQGKLGVSLREKPLQHVCW</sequence>
<dbReference type="AlphaFoldDB" id="A0ABD2N840"/>
<proteinExistence type="predicted"/>
<name>A0ABD2N840_9CUCU</name>
<reference evidence="1 2" key="1">
    <citation type="journal article" date="2021" name="BMC Biol.">
        <title>Horizontally acquired antibacterial genes associated with adaptive radiation of ladybird beetles.</title>
        <authorList>
            <person name="Li H.S."/>
            <person name="Tang X.F."/>
            <person name="Huang Y.H."/>
            <person name="Xu Z.Y."/>
            <person name="Chen M.L."/>
            <person name="Du X.Y."/>
            <person name="Qiu B.Y."/>
            <person name="Chen P.T."/>
            <person name="Zhang W."/>
            <person name="Slipinski A."/>
            <person name="Escalona H.E."/>
            <person name="Waterhouse R.M."/>
            <person name="Zwick A."/>
            <person name="Pang H."/>
        </authorList>
    </citation>
    <scope>NUCLEOTIDE SEQUENCE [LARGE SCALE GENOMIC DNA]</scope>
    <source>
        <strain evidence="1">SYSU2018</strain>
    </source>
</reference>
<comment type="caution">
    <text evidence="1">The sequence shown here is derived from an EMBL/GenBank/DDBJ whole genome shotgun (WGS) entry which is preliminary data.</text>
</comment>
<organism evidence="1 2">
    <name type="scientific">Cryptolaemus montrouzieri</name>
    <dbReference type="NCBI Taxonomy" id="559131"/>
    <lineage>
        <taxon>Eukaryota</taxon>
        <taxon>Metazoa</taxon>
        <taxon>Ecdysozoa</taxon>
        <taxon>Arthropoda</taxon>
        <taxon>Hexapoda</taxon>
        <taxon>Insecta</taxon>
        <taxon>Pterygota</taxon>
        <taxon>Neoptera</taxon>
        <taxon>Endopterygota</taxon>
        <taxon>Coleoptera</taxon>
        <taxon>Polyphaga</taxon>
        <taxon>Cucujiformia</taxon>
        <taxon>Coccinelloidea</taxon>
        <taxon>Coccinellidae</taxon>
        <taxon>Scymninae</taxon>
        <taxon>Scymnini</taxon>
        <taxon>Cryptolaemus</taxon>
    </lineage>
</organism>
<dbReference type="EMBL" id="JABFTP020000062">
    <property type="protein sequence ID" value="KAL3274444.1"/>
    <property type="molecule type" value="Genomic_DNA"/>
</dbReference>
<evidence type="ECO:0000313" key="2">
    <source>
        <dbReference type="Proteomes" id="UP001516400"/>
    </source>
</evidence>
<accession>A0ABD2N840</accession>
<protein>
    <submittedName>
        <fullName evidence="1">Uncharacterized protein</fullName>
    </submittedName>
</protein>
<dbReference type="Proteomes" id="UP001516400">
    <property type="component" value="Unassembled WGS sequence"/>
</dbReference>
<keyword evidence="2" id="KW-1185">Reference proteome</keyword>
<gene>
    <name evidence="1" type="ORF">HHI36_015832</name>
</gene>